<evidence type="ECO:0000313" key="2">
    <source>
        <dbReference type="EMBL" id="ALT68609.1"/>
    </source>
</evidence>
<dbReference type="RefSeq" id="WP_058738922.1">
    <property type="nucleotide sequence ID" value="NZ_CP011266.1"/>
</dbReference>
<dbReference type="KEGG" id="mmil:sm9_0818"/>
<evidence type="ECO:0000313" key="3">
    <source>
        <dbReference type="Proteomes" id="UP000067738"/>
    </source>
</evidence>
<dbReference type="InterPro" id="IPR003607">
    <property type="entry name" value="HD/PDEase_dom"/>
</dbReference>
<dbReference type="PROSITE" id="PS51831">
    <property type="entry name" value="HD"/>
    <property type="match status" value="1"/>
</dbReference>
<evidence type="ECO:0000259" key="1">
    <source>
        <dbReference type="PROSITE" id="PS51831"/>
    </source>
</evidence>
<dbReference type="Pfam" id="PF19276">
    <property type="entry name" value="HD_assoc_2"/>
    <property type="match status" value="1"/>
</dbReference>
<dbReference type="PATRIC" id="fig|230361.4.peg.843"/>
<dbReference type="SUPFAM" id="SSF109604">
    <property type="entry name" value="HD-domain/PDEase-like"/>
    <property type="match status" value="1"/>
</dbReference>
<proteinExistence type="predicted"/>
<dbReference type="Gene3D" id="1.10.3210.10">
    <property type="entry name" value="Hypothetical protein af1432"/>
    <property type="match status" value="1"/>
</dbReference>
<dbReference type="GO" id="GO:0006203">
    <property type="term" value="P:dGTP catabolic process"/>
    <property type="evidence" value="ECO:0007669"/>
    <property type="project" value="TreeGrafter"/>
</dbReference>
<sequence>MTKKYKFIRDSVYGDINLNEFEVKVMDMPQFQRIRRIKQLGLINLIYPGANHSRFEHCVGTMYLASKLATKLNLSKDEIELARISGLLHDIGHGPFSHVSEGVLSFPHEELTKFVIEQTSMHDLLDEKFDTKEIGDIIQGKGKLGPIISGELDVDRMDYLLRDSHNTGVAYGVIDYERIISNLTLEDGLVLDIKGVQAAEGALVSRYFMYPSVYQHHTTRIVNTMFRRALKREINSGKINENDMYKYDDSDIISLFRQSDDEIVRDMINRLDNRIIPKRVKTIRLDNFKNPEKLYKIDQKNLRKAEEEIAEDYNMDKNYVFINIAEYPRFSEMKTQVNVDNKLYPLTEISNIIGALSKARFNIPDISVYVPIEEKERFGKLKLEHYLDLPEVDREKFHGIHYDQIKLF</sequence>
<dbReference type="CDD" id="cd00077">
    <property type="entry name" value="HDc"/>
    <property type="match status" value="1"/>
</dbReference>
<dbReference type="PANTHER" id="PTHR11373:SF4">
    <property type="entry name" value="DEOXYNUCLEOSIDE TRIPHOSPHATE TRIPHOSPHOHYDROLASE SAMHD1"/>
    <property type="match status" value="1"/>
</dbReference>
<name>A0A0U3EAQ1_9EURY</name>
<dbReference type="InterPro" id="IPR045509">
    <property type="entry name" value="HD_assoc_2"/>
</dbReference>
<organism evidence="2 3">
    <name type="scientific">Methanobrevibacter millerae</name>
    <dbReference type="NCBI Taxonomy" id="230361"/>
    <lineage>
        <taxon>Archaea</taxon>
        <taxon>Methanobacteriati</taxon>
        <taxon>Methanobacteriota</taxon>
        <taxon>Methanomada group</taxon>
        <taxon>Methanobacteria</taxon>
        <taxon>Methanobacteriales</taxon>
        <taxon>Methanobacteriaceae</taxon>
        <taxon>Methanobrevibacter</taxon>
    </lineage>
</organism>
<dbReference type="GeneID" id="26735792"/>
<reference evidence="2 3" key="1">
    <citation type="submission" date="2015-04" db="EMBL/GenBank/DDBJ databases">
        <title>The complete genome sequence of the rumen methanogen Methanobrevibacter millerae SM9.</title>
        <authorList>
            <person name="Leahy S.C."/>
            <person name="Kelly W.J."/>
            <person name="Pacheco D.M."/>
            <person name="Li D."/>
            <person name="Altermann E."/>
            <person name="Attwood G.T."/>
        </authorList>
    </citation>
    <scope>NUCLEOTIDE SEQUENCE [LARGE SCALE GENOMIC DNA]</scope>
    <source>
        <strain evidence="2 3">SM9</strain>
    </source>
</reference>
<dbReference type="GO" id="GO:0008832">
    <property type="term" value="F:dGTPase activity"/>
    <property type="evidence" value="ECO:0007669"/>
    <property type="project" value="TreeGrafter"/>
</dbReference>
<gene>
    <name evidence="2" type="ORF">sm9_0818</name>
</gene>
<dbReference type="Proteomes" id="UP000067738">
    <property type="component" value="Chromosome"/>
</dbReference>
<protein>
    <submittedName>
        <fullName evidence="2">HD domain-containing protein</fullName>
    </submittedName>
</protein>
<dbReference type="PANTHER" id="PTHR11373">
    <property type="entry name" value="DEOXYNUCLEOSIDE TRIPHOSPHATE TRIPHOSPHOHYDROLASE"/>
    <property type="match status" value="1"/>
</dbReference>
<dbReference type="Pfam" id="PF01966">
    <property type="entry name" value="HD"/>
    <property type="match status" value="1"/>
</dbReference>
<dbReference type="InterPro" id="IPR050135">
    <property type="entry name" value="dGTPase-like"/>
</dbReference>
<feature type="domain" description="HD" evidence="1">
    <location>
        <begin position="54"/>
        <end position="160"/>
    </location>
</feature>
<dbReference type="InterPro" id="IPR006674">
    <property type="entry name" value="HD_domain"/>
</dbReference>
<dbReference type="AlphaFoldDB" id="A0A0U3EAQ1"/>
<dbReference type="SMART" id="SM00471">
    <property type="entry name" value="HDc"/>
    <property type="match status" value="1"/>
</dbReference>
<dbReference type="OrthoDB" id="8895at2157"/>
<dbReference type="EMBL" id="CP011266">
    <property type="protein sequence ID" value="ALT68609.1"/>
    <property type="molecule type" value="Genomic_DNA"/>
</dbReference>
<accession>A0A0U3EAQ1</accession>
<keyword evidence="3" id="KW-1185">Reference proteome</keyword>